<name>A0A0D0BB16_9AGAR</name>
<keyword evidence="4" id="KW-1185">Reference proteome</keyword>
<feature type="region of interest" description="Disordered" evidence="1">
    <location>
        <begin position="28"/>
        <end position="64"/>
    </location>
</feature>
<evidence type="ECO:0000313" key="3">
    <source>
        <dbReference type="EMBL" id="KIK60940.1"/>
    </source>
</evidence>
<sequence>MSSFSYILFGLATLILAVSVGYVLGQRNGEPKNTGEGGKLETNSEPAQKRHPTSASSYEAQTPPVVTMQPASSGKFFSYDHKISKNDSDAVVKQKAVAIDAVNMIVDHLQTPAKIPTQSISEPSVLEGASGVRFIGTRVGQGAFTAVAGDMVIGYDSDTSLEPSDTSEIADNTVAAPRALRGVRDMVVANSEVQGGAFTAVAGDARISLREQRREAPPLYSEANQGQRLVA</sequence>
<evidence type="ECO:0000313" key="4">
    <source>
        <dbReference type="Proteomes" id="UP000053593"/>
    </source>
</evidence>
<accession>A0A0D0BB16</accession>
<feature type="chain" id="PRO_5002219316" evidence="2">
    <location>
        <begin position="26"/>
        <end position="231"/>
    </location>
</feature>
<evidence type="ECO:0000256" key="2">
    <source>
        <dbReference type="SAM" id="SignalP"/>
    </source>
</evidence>
<proteinExistence type="predicted"/>
<dbReference type="AlphaFoldDB" id="A0A0D0BB16"/>
<organism evidence="3 4">
    <name type="scientific">Collybiopsis luxurians FD-317 M1</name>
    <dbReference type="NCBI Taxonomy" id="944289"/>
    <lineage>
        <taxon>Eukaryota</taxon>
        <taxon>Fungi</taxon>
        <taxon>Dikarya</taxon>
        <taxon>Basidiomycota</taxon>
        <taxon>Agaricomycotina</taxon>
        <taxon>Agaricomycetes</taxon>
        <taxon>Agaricomycetidae</taxon>
        <taxon>Agaricales</taxon>
        <taxon>Marasmiineae</taxon>
        <taxon>Omphalotaceae</taxon>
        <taxon>Collybiopsis</taxon>
        <taxon>Collybiopsis luxurians</taxon>
    </lineage>
</organism>
<dbReference type="Proteomes" id="UP000053593">
    <property type="component" value="Unassembled WGS sequence"/>
</dbReference>
<dbReference type="EMBL" id="KN834773">
    <property type="protein sequence ID" value="KIK60940.1"/>
    <property type="molecule type" value="Genomic_DNA"/>
</dbReference>
<gene>
    <name evidence="3" type="ORF">GYMLUDRAFT_85274</name>
</gene>
<reference evidence="3 4" key="1">
    <citation type="submission" date="2014-04" db="EMBL/GenBank/DDBJ databases">
        <title>Evolutionary Origins and Diversification of the Mycorrhizal Mutualists.</title>
        <authorList>
            <consortium name="DOE Joint Genome Institute"/>
            <consortium name="Mycorrhizal Genomics Consortium"/>
            <person name="Kohler A."/>
            <person name="Kuo A."/>
            <person name="Nagy L.G."/>
            <person name="Floudas D."/>
            <person name="Copeland A."/>
            <person name="Barry K.W."/>
            <person name="Cichocki N."/>
            <person name="Veneault-Fourrey C."/>
            <person name="LaButti K."/>
            <person name="Lindquist E.A."/>
            <person name="Lipzen A."/>
            <person name="Lundell T."/>
            <person name="Morin E."/>
            <person name="Murat C."/>
            <person name="Riley R."/>
            <person name="Ohm R."/>
            <person name="Sun H."/>
            <person name="Tunlid A."/>
            <person name="Henrissat B."/>
            <person name="Grigoriev I.V."/>
            <person name="Hibbett D.S."/>
            <person name="Martin F."/>
        </authorList>
    </citation>
    <scope>NUCLEOTIDE SEQUENCE [LARGE SCALE GENOMIC DNA]</scope>
    <source>
        <strain evidence="3 4">FD-317 M1</strain>
    </source>
</reference>
<keyword evidence="2" id="KW-0732">Signal</keyword>
<evidence type="ECO:0000256" key="1">
    <source>
        <dbReference type="SAM" id="MobiDB-lite"/>
    </source>
</evidence>
<protein>
    <submittedName>
        <fullName evidence="3">Uncharacterized protein</fullName>
    </submittedName>
</protein>
<feature type="signal peptide" evidence="2">
    <location>
        <begin position="1"/>
        <end position="25"/>
    </location>
</feature>
<dbReference type="HOGENOM" id="CLU_1147305_0_0_1"/>